<evidence type="ECO:0000313" key="1">
    <source>
        <dbReference type="EMBL" id="CEN44498.1"/>
    </source>
</evidence>
<proteinExistence type="predicted"/>
<keyword evidence="4" id="KW-1185">Reference proteome</keyword>
<sequence length="40" mass="4844">MFLYVIYLSLSLNMLYLKILDKTYNILKKYCSFAILILTY</sequence>
<dbReference type="STRING" id="1848903.CCAND38_180062"/>
<gene>
    <name evidence="1" type="ORF">CCAND38_180062</name>
    <name evidence="2" type="ORF">CCAND93_320002</name>
</gene>
<protein>
    <submittedName>
        <fullName evidence="2">Uncharacterized protein</fullName>
    </submittedName>
</protein>
<evidence type="ECO:0000313" key="3">
    <source>
        <dbReference type="Proteomes" id="UP000038200"/>
    </source>
</evidence>
<reference evidence="3 4" key="1">
    <citation type="submission" date="2015-01" db="EMBL/GenBank/DDBJ databases">
        <authorList>
            <person name="MANFREDI Pablo"/>
        </authorList>
    </citation>
    <scope>NUCLEOTIDE SEQUENCE [LARGE SCALE GENOMIC DNA]</scope>
    <source>
        <strain evidence="1 4">CcD38</strain>
        <strain evidence="2 3">CcD93</strain>
    </source>
</reference>
<accession>A0A0B7IM01</accession>
<dbReference type="Proteomes" id="UP000045051">
    <property type="component" value="Unassembled WGS sequence"/>
</dbReference>
<dbReference type="EMBL" id="CDOL01000220">
    <property type="protein sequence ID" value="CEN52885.1"/>
    <property type="molecule type" value="Genomic_DNA"/>
</dbReference>
<organism evidence="2 3">
    <name type="scientific">Capnocytophaga canis</name>
    <dbReference type="NCBI Taxonomy" id="1848903"/>
    <lineage>
        <taxon>Bacteria</taxon>
        <taxon>Pseudomonadati</taxon>
        <taxon>Bacteroidota</taxon>
        <taxon>Flavobacteriia</taxon>
        <taxon>Flavobacteriales</taxon>
        <taxon>Flavobacteriaceae</taxon>
        <taxon>Capnocytophaga</taxon>
    </lineage>
</organism>
<name>A0A0B7IM01_9FLAO</name>
<dbReference type="EMBL" id="CDOI01000090">
    <property type="protein sequence ID" value="CEN44498.1"/>
    <property type="molecule type" value="Genomic_DNA"/>
</dbReference>
<dbReference type="Proteomes" id="UP000038200">
    <property type="component" value="Unassembled WGS sequence"/>
</dbReference>
<evidence type="ECO:0000313" key="4">
    <source>
        <dbReference type="Proteomes" id="UP000045051"/>
    </source>
</evidence>
<evidence type="ECO:0000313" key="2">
    <source>
        <dbReference type="EMBL" id="CEN52885.1"/>
    </source>
</evidence>
<dbReference type="AlphaFoldDB" id="A0A0B7IM01"/>